<protein>
    <submittedName>
        <fullName evidence="1">(salmon louse) hypothetical protein</fullName>
    </submittedName>
</protein>
<sequence length="167" mass="18902">MIKMILGRCKSLVGCSIDKLYHQTRAFPDCEKELEQAYLLKKKSMSVAISVYKSSIGSSLSQVFPISGNKILFESLTFVGFEDTRTRCISRVDVVSIAFPFFLPFFVSFFGLAFGNPLKSLGLIDPLNVKPSDVLLRTLRSPNQLQRQIVEGMVVYLKLWTEQSRHL</sequence>
<dbReference type="EMBL" id="HG994589">
    <property type="protein sequence ID" value="CAF2795666.1"/>
    <property type="molecule type" value="Genomic_DNA"/>
</dbReference>
<evidence type="ECO:0000313" key="1">
    <source>
        <dbReference type="EMBL" id="CAF2795666.1"/>
    </source>
</evidence>
<proteinExistence type="predicted"/>
<keyword evidence="2" id="KW-1185">Reference proteome</keyword>
<reference evidence="1" key="1">
    <citation type="submission" date="2021-02" db="EMBL/GenBank/DDBJ databases">
        <authorList>
            <person name="Bekaert M."/>
        </authorList>
    </citation>
    <scope>NUCLEOTIDE SEQUENCE</scope>
    <source>
        <strain evidence="1">IoA-00</strain>
    </source>
</reference>
<accession>A0A7R8CEF5</accession>
<organism evidence="1 2">
    <name type="scientific">Lepeophtheirus salmonis</name>
    <name type="common">Salmon louse</name>
    <name type="synonym">Caligus salmonis</name>
    <dbReference type="NCBI Taxonomy" id="72036"/>
    <lineage>
        <taxon>Eukaryota</taxon>
        <taxon>Metazoa</taxon>
        <taxon>Ecdysozoa</taxon>
        <taxon>Arthropoda</taxon>
        <taxon>Crustacea</taxon>
        <taxon>Multicrustacea</taxon>
        <taxon>Hexanauplia</taxon>
        <taxon>Copepoda</taxon>
        <taxon>Siphonostomatoida</taxon>
        <taxon>Caligidae</taxon>
        <taxon>Lepeophtheirus</taxon>
    </lineage>
</organism>
<dbReference type="AlphaFoldDB" id="A0A7R8CEF5"/>
<dbReference type="Proteomes" id="UP000675881">
    <property type="component" value="Chromosome 10"/>
</dbReference>
<name>A0A7R8CEF5_LEPSM</name>
<gene>
    <name evidence="1" type="ORF">LSAA_2427</name>
</gene>
<evidence type="ECO:0000313" key="2">
    <source>
        <dbReference type="Proteomes" id="UP000675881"/>
    </source>
</evidence>